<evidence type="ECO:0000256" key="1">
    <source>
        <dbReference type="ARBA" id="ARBA00022679"/>
    </source>
</evidence>
<dbReference type="InterPro" id="IPR019845">
    <property type="entry name" value="Squalene/phytoene_synthase_CS"/>
</dbReference>
<dbReference type="Pfam" id="PF00494">
    <property type="entry name" value="SQS_PSY"/>
    <property type="match status" value="1"/>
</dbReference>
<protein>
    <submittedName>
        <fullName evidence="2">Phytoene/squalene synthetase</fullName>
    </submittedName>
</protein>
<dbReference type="EMBL" id="FSRC01000002">
    <property type="protein sequence ID" value="SIO06373.1"/>
    <property type="molecule type" value="Genomic_DNA"/>
</dbReference>
<dbReference type="SUPFAM" id="SSF48576">
    <property type="entry name" value="Terpenoid synthases"/>
    <property type="match status" value="1"/>
</dbReference>
<dbReference type="GO" id="GO:0016117">
    <property type="term" value="P:carotenoid biosynthetic process"/>
    <property type="evidence" value="ECO:0007669"/>
    <property type="project" value="UniProtKB-ARBA"/>
</dbReference>
<dbReference type="CDD" id="cd00683">
    <property type="entry name" value="Trans_IPPS_HH"/>
    <property type="match status" value="1"/>
</dbReference>
<proteinExistence type="predicted"/>
<gene>
    <name evidence="2" type="ORF">SAMN05444394_3213</name>
</gene>
<dbReference type="SFLD" id="SFLDG01212">
    <property type="entry name" value="Phytoene_synthase_like"/>
    <property type="match status" value="1"/>
</dbReference>
<dbReference type="InterPro" id="IPR033904">
    <property type="entry name" value="Trans_IPPS_HH"/>
</dbReference>
<dbReference type="Proteomes" id="UP000185221">
    <property type="component" value="Unassembled WGS sequence"/>
</dbReference>
<dbReference type="GO" id="GO:0051996">
    <property type="term" value="F:squalene synthase [NAD(P)H] activity"/>
    <property type="evidence" value="ECO:0007669"/>
    <property type="project" value="InterPro"/>
</dbReference>
<dbReference type="GO" id="GO:0004311">
    <property type="term" value="F:geranylgeranyl diphosphate synthase activity"/>
    <property type="evidence" value="ECO:0007669"/>
    <property type="project" value="InterPro"/>
</dbReference>
<keyword evidence="1" id="KW-0808">Transferase</keyword>
<keyword evidence="3" id="KW-1185">Reference proteome</keyword>
<dbReference type="InterPro" id="IPR002060">
    <property type="entry name" value="Squ/phyt_synthse"/>
</dbReference>
<dbReference type="SFLD" id="SFLDG01018">
    <property type="entry name" value="Squalene/Phytoene_Synthase_Lik"/>
    <property type="match status" value="1"/>
</dbReference>
<reference evidence="3" key="1">
    <citation type="submission" date="2016-11" db="EMBL/GenBank/DDBJ databases">
        <authorList>
            <person name="Varghese N."/>
            <person name="Submissions S."/>
        </authorList>
    </citation>
    <scope>NUCLEOTIDE SEQUENCE [LARGE SCALE GENOMIC DNA]</scope>
    <source>
        <strain evidence="3">DSM 15292</strain>
    </source>
</reference>
<dbReference type="InterPro" id="IPR044843">
    <property type="entry name" value="Trans_IPPS_bact-type"/>
</dbReference>
<dbReference type="PANTHER" id="PTHR31480">
    <property type="entry name" value="BIFUNCTIONAL LYCOPENE CYCLASE/PHYTOENE SYNTHASE"/>
    <property type="match status" value="1"/>
</dbReference>
<sequence length="281" mass="32600">MMNPRDLFDQTTFECSKLITQRYSTSFTLGIKTLDQKFHLPVYAIYGFVRYADEIVDTFHDQDKEKLLARFKKDTYEAIETGISLNPVLHAFQLVVNKYHIDQELIEAFLHSMEMDLDFKTYDDSKYNEYIYGSAEVVGLMCLKVFCEGDEAEYEKLKVPACKLGAAFQKVNFLRDIKSDYEERGRVYFPGVEFTHFDKIVKKQIEEDIQQDFDDSLIGIEQLPIGAKLGVKVAYLYYQKLFDKIKGLPAETITQTRIRIPNSKKLSLLIGTYFVNKLGIT</sequence>
<dbReference type="Gene3D" id="1.10.600.10">
    <property type="entry name" value="Farnesyl Diphosphate Synthase"/>
    <property type="match status" value="1"/>
</dbReference>
<dbReference type="SFLD" id="SFLDS00005">
    <property type="entry name" value="Isoprenoid_Synthase_Type_I"/>
    <property type="match status" value="1"/>
</dbReference>
<dbReference type="STRING" id="226505.SAMN05444394_3213"/>
<dbReference type="AlphaFoldDB" id="A0A1N6GFT4"/>
<accession>A0A1N6GFT4</accession>
<dbReference type="PROSITE" id="PS01045">
    <property type="entry name" value="SQUALEN_PHYTOEN_SYN_2"/>
    <property type="match status" value="1"/>
</dbReference>
<name>A0A1N6GFT4_9BACT</name>
<evidence type="ECO:0000313" key="2">
    <source>
        <dbReference type="EMBL" id="SIO06373.1"/>
    </source>
</evidence>
<dbReference type="InterPro" id="IPR008949">
    <property type="entry name" value="Isoprenoid_synthase_dom_sf"/>
</dbReference>
<evidence type="ECO:0000313" key="3">
    <source>
        <dbReference type="Proteomes" id="UP000185221"/>
    </source>
</evidence>
<organism evidence="2 3">
    <name type="scientific">Algoriphagus halophilus</name>
    <dbReference type="NCBI Taxonomy" id="226505"/>
    <lineage>
        <taxon>Bacteria</taxon>
        <taxon>Pseudomonadati</taxon>
        <taxon>Bacteroidota</taxon>
        <taxon>Cytophagia</taxon>
        <taxon>Cytophagales</taxon>
        <taxon>Cyclobacteriaceae</taxon>
        <taxon>Algoriphagus</taxon>
    </lineage>
</organism>